<keyword evidence="1" id="KW-0472">Membrane</keyword>
<feature type="transmembrane region" description="Helical" evidence="1">
    <location>
        <begin position="109"/>
        <end position="125"/>
    </location>
</feature>
<evidence type="ECO:0000313" key="2">
    <source>
        <dbReference type="EMBL" id="QFI37940.1"/>
    </source>
</evidence>
<keyword evidence="1" id="KW-0812">Transmembrane</keyword>
<proteinExistence type="predicted"/>
<dbReference type="KEGG" id="mmaa:FR932_08795"/>
<dbReference type="EMBL" id="CP044399">
    <property type="protein sequence ID" value="QFI37940.1"/>
    <property type="molecule type" value="Genomic_DNA"/>
</dbReference>
<dbReference type="AlphaFoldDB" id="A0A5J6WLM2"/>
<dbReference type="OrthoDB" id="5005871at2"/>
<keyword evidence="1" id="KW-1133">Transmembrane helix</keyword>
<evidence type="ECO:0000256" key="1">
    <source>
        <dbReference type="SAM" id="Phobius"/>
    </source>
</evidence>
<sequence>MNYEVYMLVTGAFLAIFLGLVHSYLGERYILTRLFKRELPKLLGSDWFTKRVLRFAWHLTTVAWWGFAGILFILSSPGEHTQKQILMVIAAVFLVSGLFSASFTKGKHISWIFFWLISGLSFYVAQSS</sequence>
<protein>
    <submittedName>
        <fullName evidence="2">Uncharacterized protein</fullName>
    </submittedName>
</protein>
<organism evidence="2 3">
    <name type="scientific">Moritella marina ATCC 15381</name>
    <dbReference type="NCBI Taxonomy" id="1202962"/>
    <lineage>
        <taxon>Bacteria</taxon>
        <taxon>Pseudomonadati</taxon>
        <taxon>Pseudomonadota</taxon>
        <taxon>Gammaproteobacteria</taxon>
        <taxon>Alteromonadales</taxon>
        <taxon>Moritellaceae</taxon>
        <taxon>Moritella</taxon>
    </lineage>
</organism>
<feature type="transmembrane region" description="Helical" evidence="1">
    <location>
        <begin position="85"/>
        <end position="103"/>
    </location>
</feature>
<evidence type="ECO:0000313" key="3">
    <source>
        <dbReference type="Proteomes" id="UP000327424"/>
    </source>
</evidence>
<dbReference type="Proteomes" id="UP000327424">
    <property type="component" value="Chromosome"/>
</dbReference>
<feature type="transmembrane region" description="Helical" evidence="1">
    <location>
        <begin position="55"/>
        <end position="73"/>
    </location>
</feature>
<keyword evidence="3" id="KW-1185">Reference proteome</keyword>
<accession>A0A5J6WLM2</accession>
<name>A0A5J6WLM2_MORMI</name>
<gene>
    <name evidence="2" type="ORF">FR932_08795</name>
</gene>
<reference evidence="2 3" key="1">
    <citation type="submission" date="2019-09" db="EMBL/GenBank/DDBJ databases">
        <title>Hybrid Assembly of the complete Genome of the Deep-Sea Bacterium Moritella marina from long Nanopore and Illumina reads.</title>
        <authorList>
            <person name="Magin S."/>
            <person name="Georgoulis A."/>
            <person name="Papadimitriou K."/>
            <person name="Iliakis G."/>
            <person name="Vorgias C.E."/>
        </authorList>
    </citation>
    <scope>NUCLEOTIDE SEQUENCE [LARGE SCALE GENOMIC DNA]</scope>
    <source>
        <strain evidence="2 3">MP-1</strain>
    </source>
</reference>